<evidence type="ECO:0000256" key="15">
    <source>
        <dbReference type="ARBA" id="ARBA00023128"/>
    </source>
</evidence>
<dbReference type="EC" id="7.1.1.2" evidence="4"/>
<keyword evidence="15 21" id="KW-0496">Mitochondrion</keyword>
<evidence type="ECO:0000259" key="20">
    <source>
        <dbReference type="Pfam" id="PF00361"/>
    </source>
</evidence>
<evidence type="ECO:0000256" key="11">
    <source>
        <dbReference type="ARBA" id="ARBA00022982"/>
    </source>
</evidence>
<evidence type="ECO:0000256" key="2">
    <source>
        <dbReference type="ARBA" id="ARBA00004448"/>
    </source>
</evidence>
<dbReference type="AlphaFoldDB" id="A0A343K613"/>
<evidence type="ECO:0000256" key="18">
    <source>
        <dbReference type="ARBA" id="ARBA00049551"/>
    </source>
</evidence>
<evidence type="ECO:0000256" key="19">
    <source>
        <dbReference type="SAM" id="Phobius"/>
    </source>
</evidence>
<dbReference type="InterPro" id="IPR001750">
    <property type="entry name" value="ND/Mrp_TM"/>
</dbReference>
<dbReference type="PANTHER" id="PTHR46552">
    <property type="entry name" value="NADH-UBIQUINONE OXIDOREDUCTASE CHAIN 2"/>
    <property type="match status" value="1"/>
</dbReference>
<feature type="transmembrane region" description="Helical" evidence="19">
    <location>
        <begin position="303"/>
        <end position="322"/>
    </location>
</feature>
<evidence type="ECO:0000256" key="17">
    <source>
        <dbReference type="ARBA" id="ARBA00031028"/>
    </source>
</evidence>
<evidence type="ECO:0000256" key="4">
    <source>
        <dbReference type="ARBA" id="ARBA00012944"/>
    </source>
</evidence>
<proteinExistence type="inferred from homology"/>
<keyword evidence="6" id="KW-0813">Transport</keyword>
<evidence type="ECO:0000256" key="16">
    <source>
        <dbReference type="ARBA" id="ARBA00023136"/>
    </source>
</evidence>
<comment type="subcellular location">
    <subcellularLocation>
        <location evidence="2">Mitochondrion inner membrane</location>
        <topology evidence="2">Multi-pass membrane protein</topology>
    </subcellularLocation>
</comment>
<dbReference type="Pfam" id="PF00361">
    <property type="entry name" value="Proton_antipo_M"/>
    <property type="match status" value="2"/>
</dbReference>
<evidence type="ECO:0000256" key="1">
    <source>
        <dbReference type="ARBA" id="ARBA00003257"/>
    </source>
</evidence>
<evidence type="ECO:0000256" key="7">
    <source>
        <dbReference type="ARBA" id="ARBA00022660"/>
    </source>
</evidence>
<reference evidence="21" key="1">
    <citation type="journal article" date="2017" name="Zool. J. Linn. Soc.">
        <title>Insufficient power of mitogenomic data in resolving the auchenorrhynchan monophyly.</title>
        <authorList>
            <person name="Song N."/>
            <person name="Cai W."/>
            <person name="Li H."/>
        </authorList>
    </citation>
    <scope>NUCLEOTIDE SEQUENCE</scope>
</reference>
<comment type="catalytic activity">
    <reaction evidence="18">
        <text>a ubiquinone + NADH + 5 H(+)(in) = a ubiquinol + NAD(+) + 4 H(+)(out)</text>
        <dbReference type="Rhea" id="RHEA:29091"/>
        <dbReference type="Rhea" id="RHEA-COMP:9565"/>
        <dbReference type="Rhea" id="RHEA-COMP:9566"/>
        <dbReference type="ChEBI" id="CHEBI:15378"/>
        <dbReference type="ChEBI" id="CHEBI:16389"/>
        <dbReference type="ChEBI" id="CHEBI:17976"/>
        <dbReference type="ChEBI" id="CHEBI:57540"/>
        <dbReference type="ChEBI" id="CHEBI:57945"/>
        <dbReference type="EC" id="7.1.1.2"/>
    </reaction>
</comment>
<comment type="similarity">
    <text evidence="3">Belongs to the complex I subunit 2 family.</text>
</comment>
<keyword evidence="14" id="KW-0830">Ubiquinone</keyword>
<evidence type="ECO:0000256" key="6">
    <source>
        <dbReference type="ARBA" id="ARBA00022448"/>
    </source>
</evidence>
<dbReference type="GO" id="GO:0005743">
    <property type="term" value="C:mitochondrial inner membrane"/>
    <property type="evidence" value="ECO:0007669"/>
    <property type="project" value="UniProtKB-SubCell"/>
</dbReference>
<evidence type="ECO:0000256" key="5">
    <source>
        <dbReference type="ARBA" id="ARBA00021008"/>
    </source>
</evidence>
<dbReference type="InterPro" id="IPR050175">
    <property type="entry name" value="Complex_I_Subunit_2"/>
</dbReference>
<sequence length="323" mass="37227">MFFNSSKLLLTNTMMIGVIMVICSNNWFSMWMGMEITLLSFIPMLQNNNLLSEESMIKYFIIQSAASTLMLLSIFIMLIGVNMMNEMMLMTSMLIKVGSAPFHNWVLMIIETLNYYEMWTMLTIIKIPPLLVIYQTNITMLTIPIMMGMIMSSIACLNQTSMRKTIGYSSIYNMSMLIITINKFNILIIYMTIYSLMTGFLLNILSKLKIKFFNQMVFNEKPTTMKLNMWINMLSMGGFPPTMGFISKLLVIQLLLSNKNMVMIAIIIVTSMLVMMFYIRLAFTSMISITISMKWTGNMMNSYYSMIFNLMLPPIIITVTSIL</sequence>
<keyword evidence="8 19" id="KW-0812">Transmembrane</keyword>
<keyword evidence="12 19" id="KW-1133">Transmembrane helix</keyword>
<gene>
    <name evidence="21" type="primary">nad2</name>
</gene>
<evidence type="ECO:0000256" key="13">
    <source>
        <dbReference type="ARBA" id="ARBA00023027"/>
    </source>
</evidence>
<evidence type="ECO:0000256" key="9">
    <source>
        <dbReference type="ARBA" id="ARBA00022792"/>
    </source>
</evidence>
<protein>
    <recommendedName>
        <fullName evidence="5">NADH-ubiquinone oxidoreductase chain 2</fullName>
        <ecNumber evidence="4">7.1.1.2</ecNumber>
    </recommendedName>
    <alternativeName>
        <fullName evidence="17">NADH dehydrogenase subunit 2</fullName>
    </alternativeName>
</protein>
<keyword evidence="9" id="KW-0999">Mitochondrion inner membrane</keyword>
<feature type="domain" description="NADH:quinone oxidoreductase/Mrp antiporter transmembrane" evidence="20">
    <location>
        <begin position="24"/>
        <end position="78"/>
    </location>
</feature>
<evidence type="ECO:0000256" key="8">
    <source>
        <dbReference type="ARBA" id="ARBA00022692"/>
    </source>
</evidence>
<dbReference type="EMBL" id="KX437726">
    <property type="protein sequence ID" value="ATD53012.1"/>
    <property type="molecule type" value="Genomic_DNA"/>
</dbReference>
<feature type="transmembrane region" description="Helical" evidence="19">
    <location>
        <begin position="9"/>
        <end position="28"/>
    </location>
</feature>
<dbReference type="PANTHER" id="PTHR46552:SF1">
    <property type="entry name" value="NADH-UBIQUINONE OXIDOREDUCTASE CHAIN 2"/>
    <property type="match status" value="1"/>
</dbReference>
<feature type="transmembrane region" description="Helical" evidence="19">
    <location>
        <begin position="227"/>
        <end position="256"/>
    </location>
</feature>
<feature type="transmembrane region" description="Helical" evidence="19">
    <location>
        <begin position="136"/>
        <end position="158"/>
    </location>
</feature>
<evidence type="ECO:0000313" key="21">
    <source>
        <dbReference type="EMBL" id="ATD53012.1"/>
    </source>
</evidence>
<keyword evidence="11" id="KW-0249">Electron transport</keyword>
<evidence type="ECO:0000256" key="3">
    <source>
        <dbReference type="ARBA" id="ARBA00007012"/>
    </source>
</evidence>
<name>A0A343K613_9HEMI</name>
<accession>A0A343K613</accession>
<dbReference type="GO" id="GO:0006120">
    <property type="term" value="P:mitochondrial electron transport, NADH to ubiquinone"/>
    <property type="evidence" value="ECO:0007669"/>
    <property type="project" value="TreeGrafter"/>
</dbReference>
<comment type="function">
    <text evidence="1">Core subunit of the mitochondrial membrane respiratory chain NADH dehydrogenase (Complex I) that is believed to belong to the minimal assembly required for catalysis. Complex I functions in the transfer of electrons from NADH to the respiratory chain. The immediate electron acceptor for the enzyme is believed to be ubiquinone.</text>
</comment>
<organism evidence="21">
    <name type="scientific">Deltocephalinae sp. EMHAU-2015-Zz052318</name>
    <dbReference type="NCBI Taxonomy" id="2038644"/>
    <lineage>
        <taxon>Eukaryota</taxon>
        <taxon>Metazoa</taxon>
        <taxon>Ecdysozoa</taxon>
        <taxon>Arthropoda</taxon>
        <taxon>Hexapoda</taxon>
        <taxon>Insecta</taxon>
        <taxon>Pterygota</taxon>
        <taxon>Neoptera</taxon>
        <taxon>Paraneoptera</taxon>
        <taxon>Hemiptera</taxon>
        <taxon>Auchenorrhyncha</taxon>
        <taxon>Membracoidea</taxon>
        <taxon>Cicadellidae</taxon>
        <taxon>Deltocephalinae</taxon>
    </lineage>
</organism>
<dbReference type="GO" id="GO:0008137">
    <property type="term" value="F:NADH dehydrogenase (ubiquinone) activity"/>
    <property type="evidence" value="ECO:0007669"/>
    <property type="project" value="UniProtKB-EC"/>
</dbReference>
<keyword evidence="7" id="KW-0679">Respiratory chain</keyword>
<keyword evidence="16 19" id="KW-0472">Membrane</keyword>
<evidence type="ECO:0000256" key="10">
    <source>
        <dbReference type="ARBA" id="ARBA00022967"/>
    </source>
</evidence>
<evidence type="ECO:0000256" key="12">
    <source>
        <dbReference type="ARBA" id="ARBA00022989"/>
    </source>
</evidence>
<keyword evidence="13" id="KW-0520">NAD</keyword>
<keyword evidence="10" id="KW-1278">Translocase</keyword>
<feature type="transmembrane region" description="Helical" evidence="19">
    <location>
        <begin position="187"/>
        <end position="206"/>
    </location>
</feature>
<evidence type="ECO:0000256" key="14">
    <source>
        <dbReference type="ARBA" id="ARBA00023075"/>
    </source>
</evidence>
<feature type="transmembrane region" description="Helical" evidence="19">
    <location>
        <begin position="262"/>
        <end position="283"/>
    </location>
</feature>
<geneLocation type="mitochondrion" evidence="21"/>
<feature type="domain" description="NADH:quinone oxidoreductase/Mrp antiporter transmembrane" evidence="20">
    <location>
        <begin position="82"/>
        <end position="273"/>
    </location>
</feature>
<feature type="transmembrane region" description="Helical" evidence="19">
    <location>
        <begin position="59"/>
        <end position="81"/>
    </location>
</feature>